<gene>
    <name evidence="2" type="ORF">UY23_C0001G0177</name>
</gene>
<dbReference type="CDD" id="cd02644">
    <property type="entry name" value="R3H_jag"/>
    <property type="match status" value="1"/>
</dbReference>
<organism evidence="2 3">
    <name type="scientific">Candidatus Jorgensenbacteria bacterium GW2011_GWA1_48_11</name>
    <dbReference type="NCBI Taxonomy" id="1618660"/>
    <lineage>
        <taxon>Bacteria</taxon>
        <taxon>Candidatus Joergenseniibacteriota</taxon>
    </lineage>
</organism>
<protein>
    <submittedName>
        <fullName evidence="2">R3H domain protein</fullName>
    </submittedName>
</protein>
<dbReference type="SMART" id="SM00393">
    <property type="entry name" value="R3H"/>
    <property type="match status" value="1"/>
</dbReference>
<dbReference type="EMBL" id="LCPF01000001">
    <property type="protein sequence ID" value="KKU91571.1"/>
    <property type="molecule type" value="Genomic_DNA"/>
</dbReference>
<evidence type="ECO:0000259" key="1">
    <source>
        <dbReference type="PROSITE" id="PS51061"/>
    </source>
</evidence>
<evidence type="ECO:0000313" key="3">
    <source>
        <dbReference type="Proteomes" id="UP000034956"/>
    </source>
</evidence>
<dbReference type="AlphaFoldDB" id="A0A0G1UBN1"/>
<dbReference type="PROSITE" id="PS51061">
    <property type="entry name" value="R3H"/>
    <property type="match status" value="1"/>
</dbReference>
<name>A0A0G1UBN1_9BACT</name>
<dbReference type="InterPro" id="IPR001374">
    <property type="entry name" value="R3H_dom"/>
</dbReference>
<dbReference type="Pfam" id="PF01424">
    <property type="entry name" value="R3H"/>
    <property type="match status" value="1"/>
</dbReference>
<dbReference type="PANTHER" id="PTHR35800">
    <property type="entry name" value="PROTEIN JAG"/>
    <property type="match status" value="1"/>
</dbReference>
<dbReference type="Gene3D" id="3.30.1370.50">
    <property type="entry name" value="R3H-like domain"/>
    <property type="match status" value="1"/>
</dbReference>
<comment type="caution">
    <text evidence="2">The sequence shown here is derived from an EMBL/GenBank/DDBJ whole genome shotgun (WGS) entry which is preliminary data.</text>
</comment>
<dbReference type="InterPro" id="IPR039247">
    <property type="entry name" value="KhpB"/>
</dbReference>
<dbReference type="InterPro" id="IPR036867">
    <property type="entry name" value="R3H_dom_sf"/>
</dbReference>
<dbReference type="Proteomes" id="UP000034956">
    <property type="component" value="Unassembled WGS sequence"/>
</dbReference>
<proteinExistence type="predicted"/>
<sequence>MEQVLEKINKIIGFMGFDEARVVTDAEHRRISIFIDANLSQPQIVALLSAFDHLFNLMLHREKLPSCIVDLNYYRKERERLITELAKAAAHKAMLTKAEVELPPMNAYERRLVHMEITIHPELKTESVGLGKDRHVVIKHLE</sequence>
<accession>A0A0G1UBN1</accession>
<dbReference type="GO" id="GO:0003723">
    <property type="term" value="F:RNA binding"/>
    <property type="evidence" value="ECO:0007669"/>
    <property type="project" value="InterPro"/>
</dbReference>
<evidence type="ECO:0000313" key="2">
    <source>
        <dbReference type="EMBL" id="KKU91571.1"/>
    </source>
</evidence>
<feature type="domain" description="R3H" evidence="1">
    <location>
        <begin position="76"/>
        <end position="142"/>
    </location>
</feature>
<dbReference type="InterPro" id="IPR034079">
    <property type="entry name" value="R3H_KhpB"/>
</dbReference>
<dbReference type="PANTHER" id="PTHR35800:SF1">
    <property type="entry name" value="RNA-BINDING PROTEIN KHPB"/>
    <property type="match status" value="1"/>
</dbReference>
<dbReference type="SUPFAM" id="SSF82708">
    <property type="entry name" value="R3H domain"/>
    <property type="match status" value="1"/>
</dbReference>
<reference evidence="2 3" key="1">
    <citation type="journal article" date="2015" name="Nature">
        <title>rRNA introns, odd ribosomes, and small enigmatic genomes across a large radiation of phyla.</title>
        <authorList>
            <person name="Brown C.T."/>
            <person name="Hug L.A."/>
            <person name="Thomas B.C."/>
            <person name="Sharon I."/>
            <person name="Castelle C.J."/>
            <person name="Singh A."/>
            <person name="Wilkins M.J."/>
            <person name="Williams K.H."/>
            <person name="Banfield J.F."/>
        </authorList>
    </citation>
    <scope>NUCLEOTIDE SEQUENCE [LARGE SCALE GENOMIC DNA]</scope>
</reference>